<dbReference type="RefSeq" id="XP_024703299.1">
    <property type="nucleotide sequence ID" value="XM_024849428.1"/>
</dbReference>
<protein>
    <submittedName>
        <fullName evidence="2">Putative NAD dependent epimerase/dehydratase</fullName>
    </submittedName>
</protein>
<dbReference type="PANTHER" id="PTHR48079:SF5">
    <property type="entry name" value="DEPENDENT EPIMERASE_DEHYDRATASE, PUTATIVE (AFU_ORTHOLOGUE AFUA_7G00180)-RELATED"/>
    <property type="match status" value="1"/>
</dbReference>
<reference evidence="2 3" key="1">
    <citation type="submission" date="2016-12" db="EMBL/GenBank/DDBJ databases">
        <title>The genomes of Aspergillus section Nigri reveals drivers in fungal speciation.</title>
        <authorList>
            <consortium name="DOE Joint Genome Institute"/>
            <person name="Vesth T.C."/>
            <person name="Nybo J."/>
            <person name="Theobald S."/>
            <person name="Brandl J."/>
            <person name="Frisvad J.C."/>
            <person name="Nielsen K.F."/>
            <person name="Lyhne E.K."/>
            <person name="Kogle M.E."/>
            <person name="Kuo A."/>
            <person name="Riley R."/>
            <person name="Clum A."/>
            <person name="Nolan M."/>
            <person name="Lipzen A."/>
            <person name="Salamov A."/>
            <person name="Henrissat B."/>
            <person name="Wiebenga A."/>
            <person name="De Vries R.P."/>
            <person name="Grigoriev I.V."/>
            <person name="Mortensen U.H."/>
            <person name="Andersen M.R."/>
            <person name="Baker S.E."/>
        </authorList>
    </citation>
    <scope>NUCLEOTIDE SEQUENCE [LARGE SCALE GENOMIC DNA]</scope>
    <source>
        <strain evidence="2 3">IBT 23096</strain>
    </source>
</reference>
<proteinExistence type="predicted"/>
<evidence type="ECO:0000259" key="1">
    <source>
        <dbReference type="Pfam" id="PF01370"/>
    </source>
</evidence>
<evidence type="ECO:0000313" key="3">
    <source>
        <dbReference type="Proteomes" id="UP000234275"/>
    </source>
</evidence>
<name>A0A2I2G544_9EURO</name>
<evidence type="ECO:0000313" key="2">
    <source>
        <dbReference type="EMBL" id="PLB47997.1"/>
    </source>
</evidence>
<dbReference type="EMBL" id="MSFO01000005">
    <property type="protein sequence ID" value="PLB47997.1"/>
    <property type="molecule type" value="Genomic_DNA"/>
</dbReference>
<organism evidence="2 3">
    <name type="scientific">Aspergillus steynii IBT 23096</name>
    <dbReference type="NCBI Taxonomy" id="1392250"/>
    <lineage>
        <taxon>Eukaryota</taxon>
        <taxon>Fungi</taxon>
        <taxon>Dikarya</taxon>
        <taxon>Ascomycota</taxon>
        <taxon>Pezizomycotina</taxon>
        <taxon>Eurotiomycetes</taxon>
        <taxon>Eurotiomycetidae</taxon>
        <taxon>Eurotiales</taxon>
        <taxon>Aspergillaceae</taxon>
        <taxon>Aspergillus</taxon>
        <taxon>Aspergillus subgen. Circumdati</taxon>
    </lineage>
</organism>
<dbReference type="InterPro" id="IPR051783">
    <property type="entry name" value="NAD(P)-dependent_oxidoreduct"/>
</dbReference>
<dbReference type="GeneID" id="36557127"/>
<dbReference type="SUPFAM" id="SSF51735">
    <property type="entry name" value="NAD(P)-binding Rossmann-fold domains"/>
    <property type="match status" value="1"/>
</dbReference>
<dbReference type="Pfam" id="PF01370">
    <property type="entry name" value="Epimerase"/>
    <property type="match status" value="1"/>
</dbReference>
<dbReference type="GO" id="GO:0004029">
    <property type="term" value="F:aldehyde dehydrogenase (NAD+) activity"/>
    <property type="evidence" value="ECO:0007669"/>
    <property type="project" value="TreeGrafter"/>
</dbReference>
<dbReference type="VEuPathDB" id="FungiDB:P170DRAFT_437708"/>
<accession>A0A2I2G544</accession>
<comment type="caution">
    <text evidence="2">The sequence shown here is derived from an EMBL/GenBank/DDBJ whole genome shotgun (WGS) entry which is preliminary data.</text>
</comment>
<dbReference type="Proteomes" id="UP000234275">
    <property type="component" value="Unassembled WGS sequence"/>
</dbReference>
<keyword evidence="3" id="KW-1185">Reference proteome</keyword>
<dbReference type="Gene3D" id="3.40.50.720">
    <property type="entry name" value="NAD(P)-binding Rossmann-like Domain"/>
    <property type="match status" value="1"/>
</dbReference>
<dbReference type="AlphaFoldDB" id="A0A2I2G544"/>
<dbReference type="InterPro" id="IPR036291">
    <property type="entry name" value="NAD(P)-bd_dom_sf"/>
</dbReference>
<gene>
    <name evidence="2" type="ORF">P170DRAFT_437708</name>
</gene>
<dbReference type="GO" id="GO:0005737">
    <property type="term" value="C:cytoplasm"/>
    <property type="evidence" value="ECO:0007669"/>
    <property type="project" value="TreeGrafter"/>
</dbReference>
<dbReference type="STRING" id="1392250.A0A2I2G544"/>
<dbReference type="OrthoDB" id="10262413at2759"/>
<feature type="domain" description="NAD-dependent epimerase/dehydratase" evidence="1">
    <location>
        <begin position="1"/>
        <end position="216"/>
    </location>
</feature>
<sequence length="305" mass="31642">MTGASGYVGSMVAQKALARGYEVYGLSRTEASDAKLSAQGIVPVRGDLTSVDVLREQSASADIVLHLADAFAGFQNSYDEVLRIDASAISAFAAGMEGSNKPLVATSGTLVVAATGAETTEESPLNEKPLNDRIKSEQNSLKLSEKGIKVSALRLAPFVYGRGGSGVRLFMQMFAQSGEAVYIDDGAAVTSAVHVDEAAELYLLAAEKAETGEVFNAVSSTVTYRQLTEAMGEIMGLPVRSMPSSEAAGQLGEFVTGFLSTENNASAAKAKKVLGWAPTAAGILEDVRQGSYVAVAAALQASRAA</sequence>
<dbReference type="PANTHER" id="PTHR48079">
    <property type="entry name" value="PROTEIN YEEZ"/>
    <property type="match status" value="1"/>
</dbReference>
<dbReference type="InterPro" id="IPR001509">
    <property type="entry name" value="Epimerase_deHydtase"/>
</dbReference>